<dbReference type="AlphaFoldDB" id="A0A2I1M1H8"/>
<sequence length="341" mass="37712">MLATKYAKALTPIDWWNDGVTLGMSAKLALAYVSMLSASRKAGVSYADILLQLAGHKNDIAHLLAGGYVPVRANTDPQMIAYKMFNAYQHKATQFPNVRPLSFEEKLSDTDWQAIEEFLEAARRELDMVSVTDAVLSANRGSQDVYDNDPSVKQYMRVIHPELSRTGSCGLCIAAATRWYSKSTLMPIHAHCHCTTAPVVDGEDWLLKLGTNSSMLNTLYTVGGSTSGRDLKKFSVSAAPHGELGHVLINSHGRVIGVVDTWTPPDKEMGRTQLQQMAERVEQTMSVIKRVQDTMKPEKFTFGSRTFTIKPDSARTGMLARSLGWHEQTLRALRSYLGQAS</sequence>
<accession>A0A2I1M1H8</accession>
<evidence type="ECO:0000313" key="2">
    <source>
        <dbReference type="Proteomes" id="UP000242263"/>
    </source>
</evidence>
<evidence type="ECO:0000313" key="1">
    <source>
        <dbReference type="EMBL" id="PKZ14000.1"/>
    </source>
</evidence>
<organism evidence="1 2">
    <name type="scientific">Alloscardovia omnicolens</name>
    <dbReference type="NCBI Taxonomy" id="419015"/>
    <lineage>
        <taxon>Bacteria</taxon>
        <taxon>Bacillati</taxon>
        <taxon>Actinomycetota</taxon>
        <taxon>Actinomycetes</taxon>
        <taxon>Bifidobacteriales</taxon>
        <taxon>Bifidobacteriaceae</taxon>
        <taxon>Alloscardovia</taxon>
    </lineage>
</organism>
<comment type="caution">
    <text evidence="1">The sequence shown here is derived from an EMBL/GenBank/DDBJ whole genome shotgun (WGS) entry which is preliminary data.</text>
</comment>
<gene>
    <name evidence="1" type="ORF">CYJ32_07625</name>
</gene>
<proteinExistence type="predicted"/>
<name>A0A2I1M1H8_9BIFI</name>
<dbReference type="EMBL" id="PKGU01000007">
    <property type="protein sequence ID" value="PKZ14000.1"/>
    <property type="molecule type" value="Genomic_DNA"/>
</dbReference>
<protein>
    <submittedName>
        <fullName evidence="1">Uncharacterized protein</fullName>
    </submittedName>
</protein>
<reference evidence="1 2" key="1">
    <citation type="submission" date="2017-12" db="EMBL/GenBank/DDBJ databases">
        <title>Phylogenetic diversity of female urinary microbiome.</title>
        <authorList>
            <person name="Thomas-White K."/>
            <person name="Wolfe A.J."/>
        </authorList>
    </citation>
    <scope>NUCLEOTIDE SEQUENCE [LARGE SCALE GENOMIC DNA]</scope>
    <source>
        <strain evidence="1 2">UMB0064</strain>
    </source>
</reference>
<dbReference type="Proteomes" id="UP000242263">
    <property type="component" value="Unassembled WGS sequence"/>
</dbReference>